<comment type="caution">
    <text evidence="1">The sequence shown here is derived from an EMBL/GenBank/DDBJ whole genome shotgun (WGS) entry which is preliminary data.</text>
</comment>
<reference evidence="1 2" key="1">
    <citation type="submission" date="2017-01" db="EMBL/GenBank/DDBJ databases">
        <title>The cable genome- insights into the physiology and evolution of filamentous bacteria capable of sulfide oxidation via long distance electron transfer.</title>
        <authorList>
            <person name="Schreiber L."/>
            <person name="Bjerg J.T."/>
            <person name="Boggild A."/>
            <person name="Van De Vossenberg J."/>
            <person name="Meysman F."/>
            <person name="Nielsen L.P."/>
            <person name="Schramm A."/>
            <person name="Kjeldsen K.U."/>
        </authorList>
    </citation>
    <scope>NUCLEOTIDE SEQUENCE [LARGE SCALE GENOMIC DNA]</scope>
    <source>
        <strain evidence="1">A5</strain>
    </source>
</reference>
<name>A0A444JCV6_9BACT</name>
<evidence type="ECO:0000313" key="1">
    <source>
        <dbReference type="EMBL" id="RWX50904.1"/>
    </source>
</evidence>
<sequence length="73" mass="8235">MLFRKPEIFFPARRPVGRKGKRTMCIRTRRLTRYTVLVLCALYAAWAAFPPPSAAAAKDTIAAPLSWQDTLPT</sequence>
<organism evidence="1 2">
    <name type="scientific">Candidatus Electrothrix marina</name>
    <dbReference type="NCBI Taxonomy" id="1859130"/>
    <lineage>
        <taxon>Bacteria</taxon>
        <taxon>Pseudomonadati</taxon>
        <taxon>Thermodesulfobacteriota</taxon>
        <taxon>Desulfobulbia</taxon>
        <taxon>Desulfobulbales</taxon>
        <taxon>Desulfobulbaceae</taxon>
        <taxon>Candidatus Electrothrix</taxon>
    </lineage>
</organism>
<evidence type="ECO:0000313" key="2">
    <source>
        <dbReference type="Proteomes" id="UP000288892"/>
    </source>
</evidence>
<protein>
    <submittedName>
        <fullName evidence="1">Uncharacterized protein</fullName>
    </submittedName>
</protein>
<gene>
    <name evidence="1" type="ORF">VU01_12491</name>
</gene>
<dbReference type="AlphaFoldDB" id="A0A444JCV6"/>
<proteinExistence type="predicted"/>
<accession>A0A444JCV6</accession>
<feature type="non-terminal residue" evidence="1">
    <location>
        <position position="73"/>
    </location>
</feature>
<dbReference type="Proteomes" id="UP000288892">
    <property type="component" value="Unassembled WGS sequence"/>
</dbReference>
<keyword evidence="2" id="KW-1185">Reference proteome</keyword>
<dbReference type="EMBL" id="MTKS01000249">
    <property type="protein sequence ID" value="RWX50904.1"/>
    <property type="molecule type" value="Genomic_DNA"/>
</dbReference>